<gene>
    <name evidence="1" type="ORF">H7344_02065</name>
</gene>
<accession>A0ABR6U531</accession>
<dbReference type="EMBL" id="JACMYC010000001">
    <property type="protein sequence ID" value="MBC2959079.1"/>
    <property type="molecule type" value="Genomic_DNA"/>
</dbReference>
<organism evidence="1 2">
    <name type="scientific">Nocardioides deserti</name>
    <dbReference type="NCBI Taxonomy" id="1588644"/>
    <lineage>
        <taxon>Bacteria</taxon>
        <taxon>Bacillati</taxon>
        <taxon>Actinomycetota</taxon>
        <taxon>Actinomycetes</taxon>
        <taxon>Propionibacteriales</taxon>
        <taxon>Nocardioidaceae</taxon>
        <taxon>Nocardioides</taxon>
    </lineage>
</organism>
<reference evidence="1 2" key="1">
    <citation type="submission" date="2020-08" db="EMBL/GenBank/DDBJ databases">
        <title>novel species in genus Nocardioides.</title>
        <authorList>
            <person name="Zhang G."/>
        </authorList>
    </citation>
    <scope>NUCLEOTIDE SEQUENCE [LARGE SCALE GENOMIC DNA]</scope>
    <source>
        <strain evidence="1 2">SC8A-24</strain>
    </source>
</reference>
<evidence type="ECO:0000313" key="1">
    <source>
        <dbReference type="EMBL" id="MBC2959079.1"/>
    </source>
</evidence>
<evidence type="ECO:0000313" key="2">
    <source>
        <dbReference type="Proteomes" id="UP000604001"/>
    </source>
</evidence>
<dbReference type="Proteomes" id="UP000604001">
    <property type="component" value="Unassembled WGS sequence"/>
</dbReference>
<comment type="caution">
    <text evidence="1">The sequence shown here is derived from an EMBL/GenBank/DDBJ whole genome shotgun (WGS) entry which is preliminary data.</text>
</comment>
<name>A0ABR6U531_9ACTN</name>
<protein>
    <recommendedName>
        <fullName evidence="3">Oxidoreductase</fullName>
    </recommendedName>
</protein>
<dbReference type="RefSeq" id="WP_186344335.1">
    <property type="nucleotide sequence ID" value="NZ_BMMR01000001.1"/>
</dbReference>
<evidence type="ECO:0008006" key="3">
    <source>
        <dbReference type="Google" id="ProtNLM"/>
    </source>
</evidence>
<proteinExistence type="predicted"/>
<keyword evidence="2" id="KW-1185">Reference proteome</keyword>
<sequence length="53" mass="5312">MAEGRLGIEAVLAGKEQVVPGLPNKIVTAAARVLPDRVKAALHGALAAPGSAR</sequence>